<dbReference type="SUPFAM" id="SSF46894">
    <property type="entry name" value="C-terminal effector domain of the bipartite response regulators"/>
    <property type="match status" value="1"/>
</dbReference>
<keyword evidence="4" id="KW-0804">Transcription</keyword>
<keyword evidence="5" id="KW-0802">TPR repeat</keyword>
<dbReference type="Pfam" id="PF03704">
    <property type="entry name" value="BTAD"/>
    <property type="match status" value="1"/>
</dbReference>
<keyword evidence="2" id="KW-0805">Transcription regulation</keyword>
<feature type="region of interest" description="Disordered" evidence="7">
    <location>
        <begin position="1019"/>
        <end position="1042"/>
    </location>
</feature>
<feature type="repeat" description="TPR" evidence="5">
    <location>
        <begin position="752"/>
        <end position="785"/>
    </location>
</feature>
<reference evidence="9" key="1">
    <citation type="submission" date="2021-01" db="EMBL/GenBank/DDBJ databases">
        <title>Whole genome shotgun sequence of Virgisporangium aurantiacum NBRC 16421.</title>
        <authorList>
            <person name="Komaki H."/>
            <person name="Tamura T."/>
        </authorList>
    </citation>
    <scope>NUCLEOTIDE SEQUENCE</scope>
    <source>
        <strain evidence="9">NBRC 16421</strain>
    </source>
</reference>
<evidence type="ECO:0000313" key="10">
    <source>
        <dbReference type="Proteomes" id="UP000612585"/>
    </source>
</evidence>
<dbReference type="InterPro" id="IPR011990">
    <property type="entry name" value="TPR-like_helical_dom_sf"/>
</dbReference>
<evidence type="ECO:0000259" key="8">
    <source>
        <dbReference type="PROSITE" id="PS51755"/>
    </source>
</evidence>
<accession>A0A8J4DX97</accession>
<organism evidence="9 10">
    <name type="scientific">Virgisporangium aurantiacum</name>
    <dbReference type="NCBI Taxonomy" id="175570"/>
    <lineage>
        <taxon>Bacteria</taxon>
        <taxon>Bacillati</taxon>
        <taxon>Actinomycetota</taxon>
        <taxon>Actinomycetes</taxon>
        <taxon>Micromonosporales</taxon>
        <taxon>Micromonosporaceae</taxon>
        <taxon>Virgisporangium</taxon>
    </lineage>
</organism>
<dbReference type="CDD" id="cd15831">
    <property type="entry name" value="BTAD"/>
    <property type="match status" value="1"/>
</dbReference>
<keyword evidence="3 6" id="KW-0238">DNA-binding</keyword>
<evidence type="ECO:0000256" key="4">
    <source>
        <dbReference type="ARBA" id="ARBA00023163"/>
    </source>
</evidence>
<evidence type="ECO:0000256" key="5">
    <source>
        <dbReference type="PROSITE-ProRule" id="PRU00339"/>
    </source>
</evidence>
<dbReference type="PRINTS" id="PR00364">
    <property type="entry name" value="DISEASERSIST"/>
</dbReference>
<dbReference type="PROSITE" id="PS50005">
    <property type="entry name" value="TPR"/>
    <property type="match status" value="1"/>
</dbReference>
<dbReference type="SUPFAM" id="SSF52540">
    <property type="entry name" value="P-loop containing nucleoside triphosphate hydrolases"/>
    <property type="match status" value="1"/>
</dbReference>
<dbReference type="InterPro" id="IPR036388">
    <property type="entry name" value="WH-like_DNA-bd_sf"/>
</dbReference>
<dbReference type="PANTHER" id="PTHR35807">
    <property type="entry name" value="TRANSCRIPTIONAL REGULATOR REDD-RELATED"/>
    <property type="match status" value="1"/>
</dbReference>
<feature type="domain" description="OmpR/PhoB-type" evidence="8">
    <location>
        <begin position="1"/>
        <end position="92"/>
    </location>
</feature>
<evidence type="ECO:0000313" key="9">
    <source>
        <dbReference type="EMBL" id="GIJ53336.1"/>
    </source>
</evidence>
<protein>
    <submittedName>
        <fullName evidence="9">SARP family transcriptional regulator</fullName>
    </submittedName>
</protein>
<evidence type="ECO:0000256" key="6">
    <source>
        <dbReference type="PROSITE-ProRule" id="PRU01091"/>
    </source>
</evidence>
<dbReference type="EMBL" id="BOPG01000006">
    <property type="protein sequence ID" value="GIJ53336.1"/>
    <property type="molecule type" value="Genomic_DNA"/>
</dbReference>
<feature type="DNA-binding region" description="OmpR/PhoB-type" evidence="6">
    <location>
        <begin position="1"/>
        <end position="92"/>
    </location>
</feature>
<dbReference type="InterPro" id="IPR051677">
    <property type="entry name" value="AfsR-DnrI-RedD_regulator"/>
</dbReference>
<gene>
    <name evidence="9" type="ORF">Vau01_008520</name>
</gene>
<evidence type="ECO:0000256" key="7">
    <source>
        <dbReference type="SAM" id="MobiDB-lite"/>
    </source>
</evidence>
<dbReference type="InterPro" id="IPR016032">
    <property type="entry name" value="Sig_transdc_resp-reg_C-effctor"/>
</dbReference>
<dbReference type="PROSITE" id="PS51755">
    <property type="entry name" value="OMPR_PHOB"/>
    <property type="match status" value="1"/>
</dbReference>
<dbReference type="InterPro" id="IPR005158">
    <property type="entry name" value="BTAD"/>
</dbReference>
<dbReference type="AlphaFoldDB" id="A0A8J4DX97"/>
<dbReference type="GO" id="GO:0043531">
    <property type="term" value="F:ADP binding"/>
    <property type="evidence" value="ECO:0007669"/>
    <property type="project" value="InterPro"/>
</dbReference>
<dbReference type="SMART" id="SM01043">
    <property type="entry name" value="BTAD"/>
    <property type="match status" value="1"/>
</dbReference>
<dbReference type="Gene3D" id="1.25.40.10">
    <property type="entry name" value="Tetratricopeptide repeat domain"/>
    <property type="match status" value="2"/>
</dbReference>
<dbReference type="GO" id="GO:0000160">
    <property type="term" value="P:phosphorelay signal transduction system"/>
    <property type="evidence" value="ECO:0007669"/>
    <property type="project" value="InterPro"/>
</dbReference>
<dbReference type="GO" id="GO:0006355">
    <property type="term" value="P:regulation of DNA-templated transcription"/>
    <property type="evidence" value="ECO:0007669"/>
    <property type="project" value="InterPro"/>
</dbReference>
<proteinExistence type="inferred from homology"/>
<dbReference type="GO" id="GO:0003677">
    <property type="term" value="F:DNA binding"/>
    <property type="evidence" value="ECO:0007669"/>
    <property type="project" value="UniProtKB-UniRule"/>
</dbReference>
<dbReference type="Pfam" id="PF00486">
    <property type="entry name" value="Trans_reg_C"/>
    <property type="match status" value="1"/>
</dbReference>
<name>A0A8J4DX97_9ACTN</name>
<dbReference type="Gene3D" id="1.10.10.10">
    <property type="entry name" value="Winged helix-like DNA-binding domain superfamily/Winged helix DNA-binding domain"/>
    <property type="match status" value="1"/>
</dbReference>
<feature type="compositionally biased region" description="Basic and acidic residues" evidence="7">
    <location>
        <begin position="1019"/>
        <end position="1030"/>
    </location>
</feature>
<dbReference type="SUPFAM" id="SSF48452">
    <property type="entry name" value="TPR-like"/>
    <property type="match status" value="2"/>
</dbReference>
<dbReference type="SMART" id="SM00028">
    <property type="entry name" value="TPR"/>
    <property type="match status" value="5"/>
</dbReference>
<evidence type="ECO:0000256" key="1">
    <source>
        <dbReference type="ARBA" id="ARBA00005820"/>
    </source>
</evidence>
<keyword evidence="10" id="KW-1185">Reference proteome</keyword>
<evidence type="ECO:0000256" key="3">
    <source>
        <dbReference type="ARBA" id="ARBA00023125"/>
    </source>
</evidence>
<evidence type="ECO:0000256" key="2">
    <source>
        <dbReference type="ARBA" id="ARBA00023015"/>
    </source>
</evidence>
<comment type="caution">
    <text evidence="9">The sequence shown here is derived from an EMBL/GenBank/DDBJ whole genome shotgun (WGS) entry which is preliminary data.</text>
</comment>
<dbReference type="PANTHER" id="PTHR35807:SF1">
    <property type="entry name" value="TRANSCRIPTIONAL REGULATOR REDD"/>
    <property type="match status" value="1"/>
</dbReference>
<sequence length="1059" mass="111163">MRFRLLGPMRIREGTTWVSISAAQQRLVLAVLLAEAGAVVSTERLGTELWGDAAPKEAQSTLRGYIMRLRRALGGTNASRLITRGQGYELVVADDDLDAVVFERSVVAGHRALAEGSPSVALDHLDAGLALWRGAALADVPASPTVTLWASRLTQSRISAIEERAAALLALDRPGEVADELGRLVLEHPLRERLWELLMLALRAGGRRADALAAYQQARRALVDELGLEPGAALRDLQRRILAEQTTGPATGPVTPPVARKVVPAQLPAAVAGFTGRDLPLKQLNALLPDGSDKTPVLVLSTITGTAGIGKTALAVHWAHQVRDRFPDGQLYVNLHGYESGAPLRPIDVLSSFLPALGVAPDAVPPTLEAASALYRTLLADRRMLVVLDNARHPDQVRPLLPGGAGCFVLITSRDSMGSLVARDGATRLALDVLTPGEARDLLEALLGRDRIGAEPAAAARLAEVCGHLPLALRIAAANMERAGSIGAYVAQLAAGDPLSALEPDGDPEAGVRAAFEHSYALLPPAPQAAFRLFGLVPGPDVSAPAMAAMARVPVADAARSLARLAAAGLLDAAPGGRYGAHDLMRRFAAQLATDTEDGALDRLMEHYVRGADAAADLLYPMILRLPPDPADAEPAPFATDLEASAWLDAERGNLVAAVRHAADHGPRRAAWRLADSLRGFLYLRMHVADWEVVGCAALRAAEAEGALAGQAAARLSLGLLYVMTGRYDDAVAGYTAARAACRDAGWPSGEAAALGNLGNVHLELDRLDEAAETYAESLEMHRRTGVIAGEAGQLANLALVQGVRGELRASAENLVAALDLHRRLGSRVSEGRNLANLGDAYLRLGRLSEATAAVTEALAVHRELGDRRTESSTMCVLAAVHRDAGRLTEALDAARGAMARTGAAGWRPYDRAEAVLALAGVQKALGETGAAYAGYREGVALAREIGNRYMETVGLIGLAEAAPVPERGAHAREALTLARDRGYRMLAGNALNALAAAEQNAEAAFALAGEALAVHAETGHRSGEARAHELAAQTAPTPAERAEHQGKAAALTAAILAP</sequence>
<dbReference type="InterPro" id="IPR027417">
    <property type="entry name" value="P-loop_NTPase"/>
</dbReference>
<dbReference type="Gene3D" id="3.40.50.300">
    <property type="entry name" value="P-loop containing nucleotide triphosphate hydrolases"/>
    <property type="match status" value="1"/>
</dbReference>
<comment type="similarity">
    <text evidence="1">Belongs to the AfsR/DnrI/RedD regulatory family.</text>
</comment>
<dbReference type="InterPro" id="IPR001867">
    <property type="entry name" value="OmpR/PhoB-type_DNA-bd"/>
</dbReference>
<dbReference type="Pfam" id="PF13424">
    <property type="entry name" value="TPR_12"/>
    <property type="match status" value="2"/>
</dbReference>
<dbReference type="InterPro" id="IPR019734">
    <property type="entry name" value="TPR_rpt"/>
</dbReference>
<dbReference type="Proteomes" id="UP000612585">
    <property type="component" value="Unassembled WGS sequence"/>
</dbReference>
<dbReference type="SMART" id="SM00862">
    <property type="entry name" value="Trans_reg_C"/>
    <property type="match status" value="1"/>
</dbReference>